<sequence>MDKIQIGLNAGAIWNTMDANHDKHVWDVEELQQATGLSVPDFYAALGWLARENKVDFGEDGITHHGTVGLVVEFYH</sequence>
<dbReference type="EMBL" id="JAHLFO010000035">
    <property type="protein sequence ID" value="MBU3813411.1"/>
    <property type="molecule type" value="Genomic_DNA"/>
</dbReference>
<reference evidence="1" key="1">
    <citation type="journal article" date="2021" name="PeerJ">
        <title>Extensive microbial diversity within the chicken gut microbiome revealed by metagenomics and culture.</title>
        <authorList>
            <person name="Gilroy R."/>
            <person name="Ravi A."/>
            <person name="Getino M."/>
            <person name="Pursley I."/>
            <person name="Horton D.L."/>
            <person name="Alikhan N.F."/>
            <person name="Baker D."/>
            <person name="Gharbi K."/>
            <person name="Hall N."/>
            <person name="Watson M."/>
            <person name="Adriaenssens E.M."/>
            <person name="Foster-Nyarko E."/>
            <person name="Jarju S."/>
            <person name="Secka A."/>
            <person name="Antonio M."/>
            <person name="Oren A."/>
            <person name="Chaudhuri R.R."/>
            <person name="La Ragione R."/>
            <person name="Hildebrand F."/>
            <person name="Pallen M.J."/>
        </authorList>
    </citation>
    <scope>NUCLEOTIDE SEQUENCE</scope>
    <source>
        <strain evidence="1">B3-3758</strain>
    </source>
</reference>
<accession>A0A9E2KEU0</accession>
<reference evidence="1" key="2">
    <citation type="submission" date="2021-04" db="EMBL/GenBank/DDBJ databases">
        <authorList>
            <person name="Gilroy R."/>
        </authorList>
    </citation>
    <scope>NUCLEOTIDE SEQUENCE</scope>
    <source>
        <strain evidence="1">B3-3758</strain>
    </source>
</reference>
<proteinExistence type="predicted"/>
<evidence type="ECO:0000313" key="2">
    <source>
        <dbReference type="Proteomes" id="UP000824236"/>
    </source>
</evidence>
<dbReference type="Proteomes" id="UP000824236">
    <property type="component" value="Unassembled WGS sequence"/>
</dbReference>
<dbReference type="AlphaFoldDB" id="A0A9E2KEU0"/>
<comment type="caution">
    <text evidence="1">The sequence shown here is derived from an EMBL/GenBank/DDBJ whole genome shotgun (WGS) entry which is preliminary data.</text>
</comment>
<dbReference type="Gene3D" id="1.10.10.10">
    <property type="entry name" value="Winged helix-like DNA-binding domain superfamily/Winged helix DNA-binding domain"/>
    <property type="match status" value="1"/>
</dbReference>
<name>A0A9E2KEU0_9BACE</name>
<protein>
    <submittedName>
        <fullName evidence="1">Winged helix-turn-helix domain-containing protein</fullName>
    </submittedName>
</protein>
<dbReference type="InterPro" id="IPR019707">
    <property type="entry name" value="DUF2582"/>
</dbReference>
<dbReference type="InterPro" id="IPR036388">
    <property type="entry name" value="WH-like_DNA-bd_sf"/>
</dbReference>
<evidence type="ECO:0000313" key="1">
    <source>
        <dbReference type="EMBL" id="MBU3813411.1"/>
    </source>
</evidence>
<dbReference type="Pfam" id="PF10771">
    <property type="entry name" value="DUF2582"/>
    <property type="match status" value="1"/>
</dbReference>
<gene>
    <name evidence="1" type="ORF">H9791_02725</name>
</gene>
<organism evidence="1 2">
    <name type="scientific">Candidatus Bacteroides intestinipullorum</name>
    <dbReference type="NCBI Taxonomy" id="2838471"/>
    <lineage>
        <taxon>Bacteria</taxon>
        <taxon>Pseudomonadati</taxon>
        <taxon>Bacteroidota</taxon>
        <taxon>Bacteroidia</taxon>
        <taxon>Bacteroidales</taxon>
        <taxon>Bacteroidaceae</taxon>
        <taxon>Bacteroides</taxon>
    </lineage>
</organism>